<keyword evidence="4 8" id="KW-0812">Transmembrane</keyword>
<evidence type="ECO:0000256" key="6">
    <source>
        <dbReference type="ARBA" id="ARBA00023136"/>
    </source>
</evidence>
<dbReference type="InterPro" id="IPR003663">
    <property type="entry name" value="Sugar/inositol_transpt"/>
</dbReference>
<dbReference type="Pfam" id="PF00083">
    <property type="entry name" value="Sugar_tr"/>
    <property type="match status" value="1"/>
</dbReference>
<dbReference type="Gene3D" id="1.20.1250.20">
    <property type="entry name" value="MFS general substrate transporter like domains"/>
    <property type="match status" value="1"/>
</dbReference>
<dbReference type="STRING" id="1344416.A0A139AQI9"/>
<feature type="transmembrane region" description="Helical" evidence="8">
    <location>
        <begin position="222"/>
        <end position="241"/>
    </location>
</feature>
<protein>
    <recommendedName>
        <fullName evidence="9">Major facilitator superfamily (MFS) profile domain-containing protein</fullName>
    </recommendedName>
</protein>
<comment type="subcellular location">
    <subcellularLocation>
        <location evidence="1">Membrane</location>
        <topology evidence="1">Multi-pass membrane protein</topology>
    </subcellularLocation>
</comment>
<evidence type="ECO:0000256" key="5">
    <source>
        <dbReference type="ARBA" id="ARBA00022989"/>
    </source>
</evidence>
<organism evidence="10 11">
    <name type="scientific">Gonapodya prolifera (strain JEL478)</name>
    <name type="common">Monoblepharis prolifera</name>
    <dbReference type="NCBI Taxonomy" id="1344416"/>
    <lineage>
        <taxon>Eukaryota</taxon>
        <taxon>Fungi</taxon>
        <taxon>Fungi incertae sedis</taxon>
        <taxon>Chytridiomycota</taxon>
        <taxon>Chytridiomycota incertae sedis</taxon>
        <taxon>Monoblepharidomycetes</taxon>
        <taxon>Monoblepharidales</taxon>
        <taxon>Gonapodyaceae</taxon>
        <taxon>Gonapodya</taxon>
    </lineage>
</organism>
<feature type="transmembrane region" description="Helical" evidence="8">
    <location>
        <begin position="148"/>
        <end position="168"/>
    </location>
</feature>
<keyword evidence="6 8" id="KW-0472">Membrane</keyword>
<accession>A0A139AQI9</accession>
<evidence type="ECO:0000256" key="3">
    <source>
        <dbReference type="ARBA" id="ARBA00022448"/>
    </source>
</evidence>
<evidence type="ECO:0000256" key="7">
    <source>
        <dbReference type="SAM" id="MobiDB-lite"/>
    </source>
</evidence>
<dbReference type="PANTHER" id="PTHR48022">
    <property type="entry name" value="PLASTIDIC GLUCOSE TRANSPORTER 4"/>
    <property type="match status" value="1"/>
</dbReference>
<feature type="transmembrane region" description="Helical" evidence="8">
    <location>
        <begin position="345"/>
        <end position="364"/>
    </location>
</feature>
<feature type="transmembrane region" description="Helical" evidence="8">
    <location>
        <begin position="248"/>
        <end position="266"/>
    </location>
</feature>
<feature type="region of interest" description="Disordered" evidence="7">
    <location>
        <begin position="715"/>
        <end position="735"/>
    </location>
</feature>
<evidence type="ECO:0000256" key="1">
    <source>
        <dbReference type="ARBA" id="ARBA00004141"/>
    </source>
</evidence>
<dbReference type="PANTHER" id="PTHR48022:SF2">
    <property type="entry name" value="PLASTIDIC GLUCOSE TRANSPORTER 4"/>
    <property type="match status" value="1"/>
</dbReference>
<proteinExistence type="inferred from homology"/>
<comment type="similarity">
    <text evidence="2">Belongs to the major facilitator superfamily. Sugar transporter (TC 2.A.1.1) family.</text>
</comment>
<dbReference type="OrthoDB" id="6612291at2759"/>
<evidence type="ECO:0000313" key="11">
    <source>
        <dbReference type="Proteomes" id="UP000070544"/>
    </source>
</evidence>
<feature type="region of interest" description="Disordered" evidence="7">
    <location>
        <begin position="1"/>
        <end position="31"/>
    </location>
</feature>
<feature type="transmembrane region" description="Helical" evidence="8">
    <location>
        <begin position="315"/>
        <end position="333"/>
    </location>
</feature>
<feature type="transmembrane region" description="Helical" evidence="8">
    <location>
        <begin position="483"/>
        <end position="505"/>
    </location>
</feature>
<evidence type="ECO:0000256" key="4">
    <source>
        <dbReference type="ARBA" id="ARBA00022692"/>
    </source>
</evidence>
<dbReference type="SUPFAM" id="SSF103473">
    <property type="entry name" value="MFS general substrate transporter"/>
    <property type="match status" value="1"/>
</dbReference>
<feature type="compositionally biased region" description="Polar residues" evidence="7">
    <location>
        <begin position="124"/>
        <end position="135"/>
    </location>
</feature>
<feature type="transmembrane region" description="Helical" evidence="8">
    <location>
        <begin position="621"/>
        <end position="639"/>
    </location>
</feature>
<sequence>MSAVQRARDAEREVRHTRTATPTHPHATPTLAQTAAQWSRRTARVDLAHDALDARIQGQQQGQQQGQNSQTLLAPTLVHSHSNSSDLTLSDTMPSPAHSLLDLIPAPATTQIPPCPADPPLKPDSTTRTPSLHSHANSHSRSRKIFGLNWYPLFLAVASSVGGLLFGYEIGIINQVLLFDSFRVFFGMSPPPVATSTGLTYLRDSQGVLLKTDYAQAIEGNVVALFLLGAVAGACGVWVFADNLGRRASLLVGTTLHIIGGLIQISSGSIEMLYVGRLCTGVGIGLISGTVPLYLAECAPPSFRGRMVSSDQLMITLGILASNIVNAALTAIFPEEGNEENNMVWRWALGLQLAPAMLLLVFIASNTLPESPRYLIAKGYYTQALVVLSRIADMPAESAEMQEMYCKLLESITSTVQGSGPYGTLSYFEARRWDWWTLASDPSLRRRASLAFWIFAFQQFTGVNAIMYFSSSLFLELGLNKTVAAQIATTGKSLVNFLLTFLGMAVIDNPKVGRRGLLLWGAAAAGVSMVSTFMWVQLFQNTEPGSARSAYSAMGIVSMYAFVAVFAATLGPATWVTSTEIFPIRFRGKGMTVATVSHWGWNAVIAKVWPYTSAAIGAKQFLVFGVACFMECVWVYYAVPETALKRLEDIDEVFGAAHDSTAVETRAITRGASDVLLSFYRASEPPRGLQPEGSSGERRLSLATRRGTLSTLDTRRGTVTTMDGGAPPYRPRNIS</sequence>
<dbReference type="AlphaFoldDB" id="A0A139AQI9"/>
<feature type="transmembrane region" description="Helical" evidence="8">
    <location>
        <begin position="517"/>
        <end position="538"/>
    </location>
</feature>
<keyword evidence="3" id="KW-0813">Transport</keyword>
<dbReference type="Proteomes" id="UP000070544">
    <property type="component" value="Unassembled WGS sequence"/>
</dbReference>
<dbReference type="InterPro" id="IPR020846">
    <property type="entry name" value="MFS_dom"/>
</dbReference>
<name>A0A139AQI9_GONPJ</name>
<dbReference type="InterPro" id="IPR036259">
    <property type="entry name" value="MFS_trans_sf"/>
</dbReference>
<dbReference type="NCBIfam" id="TIGR00879">
    <property type="entry name" value="SP"/>
    <property type="match status" value="1"/>
</dbReference>
<evidence type="ECO:0000256" key="8">
    <source>
        <dbReference type="SAM" id="Phobius"/>
    </source>
</evidence>
<keyword evidence="5 8" id="KW-1133">Transmembrane helix</keyword>
<evidence type="ECO:0000259" key="9">
    <source>
        <dbReference type="PROSITE" id="PS50850"/>
    </source>
</evidence>
<dbReference type="EMBL" id="KQ965740">
    <property type="protein sequence ID" value="KXS19020.1"/>
    <property type="molecule type" value="Genomic_DNA"/>
</dbReference>
<feature type="compositionally biased region" description="Basic and acidic residues" evidence="7">
    <location>
        <begin position="1"/>
        <end position="16"/>
    </location>
</feature>
<feature type="compositionally biased region" description="Low complexity" evidence="7">
    <location>
        <begin position="19"/>
        <end position="31"/>
    </location>
</feature>
<dbReference type="InterPro" id="IPR050360">
    <property type="entry name" value="MFS_Sugar_Transporters"/>
</dbReference>
<feature type="transmembrane region" description="Helical" evidence="8">
    <location>
        <begin position="272"/>
        <end position="295"/>
    </location>
</feature>
<dbReference type="InterPro" id="IPR005828">
    <property type="entry name" value="MFS_sugar_transport-like"/>
</dbReference>
<dbReference type="PRINTS" id="PR00171">
    <property type="entry name" value="SUGRTRNSPORT"/>
</dbReference>
<keyword evidence="11" id="KW-1185">Reference proteome</keyword>
<evidence type="ECO:0000256" key="2">
    <source>
        <dbReference type="ARBA" id="ARBA00010992"/>
    </source>
</evidence>
<feature type="compositionally biased region" description="Pro residues" evidence="7">
    <location>
        <begin position="113"/>
        <end position="122"/>
    </location>
</feature>
<gene>
    <name evidence="10" type="ORF">M427DRAFT_53476</name>
</gene>
<feature type="domain" description="Major facilitator superfamily (MFS) profile" evidence="9">
    <location>
        <begin position="155"/>
        <end position="643"/>
    </location>
</feature>
<evidence type="ECO:0000313" key="10">
    <source>
        <dbReference type="EMBL" id="KXS19020.1"/>
    </source>
</evidence>
<reference evidence="10 11" key="1">
    <citation type="journal article" date="2015" name="Genome Biol. Evol.">
        <title>Phylogenomic analyses indicate that early fungi evolved digesting cell walls of algal ancestors of land plants.</title>
        <authorList>
            <person name="Chang Y."/>
            <person name="Wang S."/>
            <person name="Sekimoto S."/>
            <person name="Aerts A.L."/>
            <person name="Choi C."/>
            <person name="Clum A."/>
            <person name="LaButti K.M."/>
            <person name="Lindquist E.A."/>
            <person name="Yee Ngan C."/>
            <person name="Ohm R.A."/>
            <person name="Salamov A.A."/>
            <person name="Grigoriev I.V."/>
            <person name="Spatafora J.W."/>
            <person name="Berbee M.L."/>
        </authorList>
    </citation>
    <scope>NUCLEOTIDE SEQUENCE [LARGE SCALE GENOMIC DNA]</scope>
    <source>
        <strain evidence="10 11">JEL478</strain>
    </source>
</reference>
<feature type="region of interest" description="Disordered" evidence="7">
    <location>
        <begin position="108"/>
        <end position="137"/>
    </location>
</feature>
<dbReference type="GO" id="GO:0005351">
    <property type="term" value="F:carbohydrate:proton symporter activity"/>
    <property type="evidence" value="ECO:0007669"/>
    <property type="project" value="TreeGrafter"/>
</dbReference>
<feature type="transmembrane region" description="Helical" evidence="8">
    <location>
        <begin position="550"/>
        <end position="570"/>
    </location>
</feature>
<feature type="transmembrane region" description="Helical" evidence="8">
    <location>
        <begin position="450"/>
        <end position="471"/>
    </location>
</feature>
<dbReference type="PROSITE" id="PS50850">
    <property type="entry name" value="MFS"/>
    <property type="match status" value="1"/>
</dbReference>
<dbReference type="GO" id="GO:0016020">
    <property type="term" value="C:membrane"/>
    <property type="evidence" value="ECO:0007669"/>
    <property type="project" value="UniProtKB-SubCell"/>
</dbReference>